<dbReference type="OrthoDB" id="9813612at2"/>
<dbReference type="EC" id="2.6.1.9" evidence="11"/>
<comment type="catalytic activity">
    <reaction evidence="10 11">
        <text>L-histidinol phosphate + 2-oxoglutarate = 3-(imidazol-4-yl)-2-oxopropyl phosphate + L-glutamate</text>
        <dbReference type="Rhea" id="RHEA:23744"/>
        <dbReference type="ChEBI" id="CHEBI:16810"/>
        <dbReference type="ChEBI" id="CHEBI:29985"/>
        <dbReference type="ChEBI" id="CHEBI:57766"/>
        <dbReference type="ChEBI" id="CHEBI:57980"/>
        <dbReference type="EC" id="2.6.1.9"/>
    </reaction>
</comment>
<dbReference type="InterPro" id="IPR004839">
    <property type="entry name" value="Aminotransferase_I/II_large"/>
</dbReference>
<dbReference type="InterPro" id="IPR015424">
    <property type="entry name" value="PyrdxlP-dep_Trfase"/>
</dbReference>
<dbReference type="SUPFAM" id="SSF53383">
    <property type="entry name" value="PLP-dependent transferases"/>
    <property type="match status" value="1"/>
</dbReference>
<dbReference type="InterPro" id="IPR015421">
    <property type="entry name" value="PyrdxlP-dep_Trfase_major"/>
</dbReference>
<comment type="pathway">
    <text evidence="2 11">Amino-acid biosynthesis; L-histidine biosynthesis; L-histidine from 5-phospho-alpha-D-ribose 1-diphosphate: step 7/9.</text>
</comment>
<reference evidence="13 14" key="1">
    <citation type="submission" date="2016-11" db="EMBL/GenBank/DDBJ databases">
        <authorList>
            <person name="Jaros S."/>
            <person name="Januszkiewicz K."/>
            <person name="Wedrychowicz H."/>
        </authorList>
    </citation>
    <scope>NUCLEOTIDE SEQUENCE [LARGE SCALE GENOMIC DNA]</scope>
    <source>
        <strain evidence="13 14">DSM 18899</strain>
    </source>
</reference>
<dbReference type="PANTHER" id="PTHR42885">
    <property type="entry name" value="HISTIDINOL-PHOSPHATE AMINOTRANSFERASE-RELATED"/>
    <property type="match status" value="1"/>
</dbReference>
<dbReference type="GO" id="GO:0004400">
    <property type="term" value="F:histidinol-phosphate transaminase activity"/>
    <property type="evidence" value="ECO:0007669"/>
    <property type="project" value="UniProtKB-UniRule"/>
</dbReference>
<keyword evidence="6 11" id="KW-0028">Amino-acid biosynthesis</keyword>
<organism evidence="13 14">
    <name type="scientific">Chitinimonas taiwanensis DSM 18899</name>
    <dbReference type="NCBI Taxonomy" id="1121279"/>
    <lineage>
        <taxon>Bacteria</taxon>
        <taxon>Pseudomonadati</taxon>
        <taxon>Pseudomonadota</taxon>
        <taxon>Betaproteobacteria</taxon>
        <taxon>Neisseriales</taxon>
        <taxon>Chitinibacteraceae</taxon>
        <taxon>Chitinimonas</taxon>
    </lineage>
</organism>
<evidence type="ECO:0000256" key="9">
    <source>
        <dbReference type="ARBA" id="ARBA00023102"/>
    </source>
</evidence>
<dbReference type="InterPro" id="IPR005861">
    <property type="entry name" value="HisP_aminotrans"/>
</dbReference>
<dbReference type="AlphaFoldDB" id="A0A1K2HJV1"/>
<comment type="subunit">
    <text evidence="4 11">Homodimer.</text>
</comment>
<evidence type="ECO:0000256" key="10">
    <source>
        <dbReference type="ARBA" id="ARBA00047481"/>
    </source>
</evidence>
<dbReference type="NCBIfam" id="TIGR01141">
    <property type="entry name" value="hisC"/>
    <property type="match status" value="1"/>
</dbReference>
<evidence type="ECO:0000256" key="8">
    <source>
        <dbReference type="ARBA" id="ARBA00022898"/>
    </source>
</evidence>
<evidence type="ECO:0000256" key="7">
    <source>
        <dbReference type="ARBA" id="ARBA00022679"/>
    </source>
</evidence>
<sequence>MNARDWVRPEIAELAAYHVADASGLIKLDAMENPFPLPADLQAELGQRLAQAALNRYPDPQGGGLKEKLKSAFAIPAAASVILGNGSDELITLICQALARPGAKVVAAEPSFVMYKLNAVFSKLAYVGVPLKADFSLDLDAILAAIAAEQPAVVFLAYPNNPTGPLYQRAELEAILAAAPGMVVVDEAYTAFASDSFMGLAGSHPKLVVMRTLSKLGLAGIRLGYAAGPAHWINELDKVRPPYNVNVLTQAAALFALDHLAVFDQQAALLRSERSRVQRALAVLPGVTVFPSEANFLTARVPDADKTFAALKAAGILIKRLHGSHPLLEDCLRFTIGSPAENDAVLAALPNCL</sequence>
<dbReference type="PANTHER" id="PTHR42885:SF2">
    <property type="entry name" value="HISTIDINOL-PHOSPHATE AMINOTRANSFERASE"/>
    <property type="match status" value="1"/>
</dbReference>
<keyword evidence="14" id="KW-1185">Reference proteome</keyword>
<name>A0A1K2HJV1_9NEIS</name>
<dbReference type="Proteomes" id="UP000186513">
    <property type="component" value="Unassembled WGS sequence"/>
</dbReference>
<keyword evidence="7 11" id="KW-0808">Transferase</keyword>
<protein>
    <recommendedName>
        <fullName evidence="11">Histidinol-phosphate aminotransferase</fullName>
        <ecNumber evidence="11">2.6.1.9</ecNumber>
    </recommendedName>
    <alternativeName>
        <fullName evidence="11">Imidazole acetol-phosphate transaminase</fullName>
    </alternativeName>
</protein>
<dbReference type="Pfam" id="PF00155">
    <property type="entry name" value="Aminotran_1_2"/>
    <property type="match status" value="1"/>
</dbReference>
<dbReference type="UniPathway" id="UPA00031">
    <property type="reaction ID" value="UER00012"/>
</dbReference>
<dbReference type="RefSeq" id="WP_072428750.1">
    <property type="nucleotide sequence ID" value="NZ_FPKR01000008.1"/>
</dbReference>
<evidence type="ECO:0000256" key="11">
    <source>
        <dbReference type="HAMAP-Rule" id="MF_01023"/>
    </source>
</evidence>
<keyword evidence="8 11" id="KW-0663">Pyridoxal phosphate</keyword>
<dbReference type="Gene3D" id="3.40.640.10">
    <property type="entry name" value="Type I PLP-dependent aspartate aminotransferase-like (Major domain)"/>
    <property type="match status" value="1"/>
</dbReference>
<dbReference type="GO" id="GO:0030170">
    <property type="term" value="F:pyridoxal phosphate binding"/>
    <property type="evidence" value="ECO:0007669"/>
    <property type="project" value="InterPro"/>
</dbReference>
<evidence type="ECO:0000256" key="1">
    <source>
        <dbReference type="ARBA" id="ARBA00001933"/>
    </source>
</evidence>
<dbReference type="STRING" id="1121279.SAMN02745887_02239"/>
<feature type="modified residue" description="N6-(pyridoxal phosphate)lysine" evidence="11">
    <location>
        <position position="215"/>
    </location>
</feature>
<evidence type="ECO:0000256" key="4">
    <source>
        <dbReference type="ARBA" id="ARBA00011738"/>
    </source>
</evidence>
<dbReference type="Gene3D" id="3.90.1150.10">
    <property type="entry name" value="Aspartate Aminotransferase, domain 1"/>
    <property type="match status" value="1"/>
</dbReference>
<evidence type="ECO:0000256" key="6">
    <source>
        <dbReference type="ARBA" id="ARBA00022605"/>
    </source>
</evidence>
<evidence type="ECO:0000256" key="2">
    <source>
        <dbReference type="ARBA" id="ARBA00005011"/>
    </source>
</evidence>
<evidence type="ECO:0000256" key="5">
    <source>
        <dbReference type="ARBA" id="ARBA00022576"/>
    </source>
</evidence>
<accession>A0A1K2HJV1</accession>
<keyword evidence="9 11" id="KW-0368">Histidine biosynthesis</keyword>
<evidence type="ECO:0000313" key="14">
    <source>
        <dbReference type="Proteomes" id="UP000186513"/>
    </source>
</evidence>
<comment type="similarity">
    <text evidence="3 11">Belongs to the class-II pyridoxal-phosphate-dependent aminotransferase family. Histidinol-phosphate aminotransferase subfamily.</text>
</comment>
<dbReference type="GO" id="GO:0000105">
    <property type="term" value="P:L-histidine biosynthetic process"/>
    <property type="evidence" value="ECO:0007669"/>
    <property type="project" value="UniProtKB-UniRule"/>
</dbReference>
<gene>
    <name evidence="11" type="primary">hisC</name>
    <name evidence="13" type="ORF">SAMN02745887_02239</name>
</gene>
<proteinExistence type="inferred from homology"/>
<keyword evidence="5 11" id="KW-0032">Aminotransferase</keyword>
<dbReference type="HAMAP" id="MF_01023">
    <property type="entry name" value="HisC_aminotrans_2"/>
    <property type="match status" value="1"/>
</dbReference>
<dbReference type="EMBL" id="FPKR01000008">
    <property type="protein sequence ID" value="SFZ77116.1"/>
    <property type="molecule type" value="Genomic_DNA"/>
</dbReference>
<comment type="cofactor">
    <cofactor evidence="1 11">
        <name>pyridoxal 5'-phosphate</name>
        <dbReference type="ChEBI" id="CHEBI:597326"/>
    </cofactor>
</comment>
<evidence type="ECO:0000259" key="12">
    <source>
        <dbReference type="Pfam" id="PF00155"/>
    </source>
</evidence>
<dbReference type="InterPro" id="IPR015422">
    <property type="entry name" value="PyrdxlP-dep_Trfase_small"/>
</dbReference>
<feature type="domain" description="Aminotransferase class I/classII large" evidence="12">
    <location>
        <begin position="25"/>
        <end position="349"/>
    </location>
</feature>
<evidence type="ECO:0000256" key="3">
    <source>
        <dbReference type="ARBA" id="ARBA00007970"/>
    </source>
</evidence>
<dbReference type="CDD" id="cd00609">
    <property type="entry name" value="AAT_like"/>
    <property type="match status" value="1"/>
</dbReference>
<evidence type="ECO:0000313" key="13">
    <source>
        <dbReference type="EMBL" id="SFZ77116.1"/>
    </source>
</evidence>